<sequence length="351" mass="40877">MAGIEFKVHHQQSLFHNPFQDMQLTTQDLEVRTDPLTGHQSVLNTGLEGKAQILFPDTDYEYLEQRGQETARTCFLCPKDWKKNTPAYPEEFLPQGRLEHGQAALFPNLFPIGAYHSVIRLGDKHLRKLNDFPVQLLADGFSVALDFVRKCHGYDPEMRYATLNANYLFPAGASLVHPHFQIINSPTPSTHHELILQKCARYHEQHNSCFWDDLLQQEKARDERWIGTTGNACWITAFAPMGYNEIQVVWPDRQNFLQWTHQDVQDLARGLNHVFNVWHEMSLSTFNFTCFSAPLDQDSPHFCCMMRLVNRQNVAPHHRTDDYFFQKLMQNELILNRPENMARKMREAFSS</sequence>
<dbReference type="AlphaFoldDB" id="D6SMJ2"/>
<evidence type="ECO:0000313" key="2">
    <source>
        <dbReference type="Proteomes" id="UP000005496"/>
    </source>
</evidence>
<name>D6SMJ2_9BACT</name>
<gene>
    <name evidence="1" type="ORF">Dthio_PD3342</name>
</gene>
<evidence type="ECO:0000313" key="1">
    <source>
        <dbReference type="EMBL" id="EFI35903.1"/>
    </source>
</evidence>
<dbReference type="EMBL" id="ACJN02000001">
    <property type="protein sequence ID" value="EFI35903.1"/>
    <property type="molecule type" value="Genomic_DNA"/>
</dbReference>
<accession>D6SMJ2</accession>
<dbReference type="RefSeq" id="WP_008869031.1">
    <property type="nucleotide sequence ID" value="NZ_ACJN02000001.1"/>
</dbReference>
<keyword evidence="2" id="KW-1185">Reference proteome</keyword>
<proteinExistence type="predicted"/>
<reference evidence="1" key="1">
    <citation type="submission" date="2010-05" db="EMBL/GenBank/DDBJ databases">
        <title>The draft genome of Desulfonatronospira thiodismutans ASO3-1.</title>
        <authorList>
            <consortium name="US DOE Joint Genome Institute (JGI-PGF)"/>
            <person name="Lucas S."/>
            <person name="Copeland A."/>
            <person name="Lapidus A."/>
            <person name="Cheng J.-F."/>
            <person name="Bruce D."/>
            <person name="Goodwin L."/>
            <person name="Pitluck S."/>
            <person name="Chertkov O."/>
            <person name="Brettin T."/>
            <person name="Detter J.C."/>
            <person name="Han C."/>
            <person name="Land M.L."/>
            <person name="Hauser L."/>
            <person name="Kyrpides N."/>
            <person name="Mikhailova N."/>
            <person name="Muyzer G."/>
            <person name="Woyke T."/>
        </authorList>
    </citation>
    <scope>NUCLEOTIDE SEQUENCE [LARGE SCALE GENOMIC DNA]</scope>
    <source>
        <strain evidence="1">ASO3-1</strain>
    </source>
</reference>
<evidence type="ECO:0008006" key="3">
    <source>
        <dbReference type="Google" id="ProtNLM"/>
    </source>
</evidence>
<dbReference type="Proteomes" id="UP000005496">
    <property type="component" value="Unassembled WGS sequence"/>
</dbReference>
<dbReference type="Gene3D" id="3.30.428.10">
    <property type="entry name" value="HIT-like"/>
    <property type="match status" value="2"/>
</dbReference>
<dbReference type="SUPFAM" id="SSF54197">
    <property type="entry name" value="HIT-like"/>
    <property type="match status" value="1"/>
</dbReference>
<comment type="caution">
    <text evidence="1">The sequence shown here is derived from an EMBL/GenBank/DDBJ whole genome shotgun (WGS) entry which is preliminary data.</text>
</comment>
<protein>
    <recommendedName>
        <fullName evidence="3">Galactose-1-phosphate uridylyltransferase</fullName>
    </recommendedName>
</protein>
<dbReference type="eggNOG" id="COG1085">
    <property type="taxonomic scope" value="Bacteria"/>
</dbReference>
<organism evidence="1 2">
    <name type="scientific">Desulfonatronospira thiodismutans ASO3-1</name>
    <dbReference type="NCBI Taxonomy" id="555779"/>
    <lineage>
        <taxon>Bacteria</taxon>
        <taxon>Pseudomonadati</taxon>
        <taxon>Thermodesulfobacteriota</taxon>
        <taxon>Desulfovibrionia</taxon>
        <taxon>Desulfovibrionales</taxon>
        <taxon>Desulfonatronovibrionaceae</taxon>
        <taxon>Desulfonatronospira</taxon>
    </lineage>
</organism>
<dbReference type="InterPro" id="IPR036265">
    <property type="entry name" value="HIT-like_sf"/>
</dbReference>
<dbReference type="OrthoDB" id="9769064at2"/>